<evidence type="ECO:0000259" key="2">
    <source>
        <dbReference type="Pfam" id="PF12697"/>
    </source>
</evidence>
<proteinExistence type="predicted"/>
<dbReference type="EMBL" id="JACVVD010000019">
    <property type="protein sequence ID" value="MBD0384381.1"/>
    <property type="molecule type" value="Genomic_DNA"/>
</dbReference>
<dbReference type="InterPro" id="IPR050266">
    <property type="entry name" value="AB_hydrolase_sf"/>
</dbReference>
<dbReference type="GO" id="GO:0016020">
    <property type="term" value="C:membrane"/>
    <property type="evidence" value="ECO:0007669"/>
    <property type="project" value="TreeGrafter"/>
</dbReference>
<dbReference type="InterPro" id="IPR000073">
    <property type="entry name" value="AB_hydrolase_1"/>
</dbReference>
<sequence length="297" mass="33421">MPYLNINPKTKLYFKDIGQGTPVIFIHGVWMNSNFFKEQVPYFKDRYRLILPDLRAHGRSSHVHKGHTMATYANDIHALIQTLGLQDVVLVGWSMGAFVMWEYIKQFGTANLKASVVVSESASDYRWPDWNIGAFDFAGLIDAMHAVQTDRAGFVQAFVPLMFKDAPSQANLEWMVHEVTKLPESIASSILFGQTVVDYRPMLSTIDVPTLLCFGRDEKLIPVAAATHLEQNIPDTQLVMFENSSHCPFLEEPQLFNETVDNFIQSLGGSSLRAAGFVREDNYLDDAEIDAIQPTTV</sequence>
<dbReference type="Pfam" id="PF12697">
    <property type="entry name" value="Abhydrolase_6"/>
    <property type="match status" value="1"/>
</dbReference>
<dbReference type="PANTHER" id="PTHR43798:SF31">
    <property type="entry name" value="AB HYDROLASE SUPERFAMILY PROTEIN YCLE"/>
    <property type="match status" value="1"/>
</dbReference>
<dbReference type="PRINTS" id="PR00111">
    <property type="entry name" value="ABHYDROLASE"/>
</dbReference>
<gene>
    <name evidence="3" type="ORF">ICC18_30520</name>
</gene>
<comment type="caution">
    <text evidence="3">The sequence shown here is derived from an EMBL/GenBank/DDBJ whole genome shotgun (WGS) entry which is preliminary data.</text>
</comment>
<evidence type="ECO:0000313" key="4">
    <source>
        <dbReference type="Proteomes" id="UP000650466"/>
    </source>
</evidence>
<evidence type="ECO:0000313" key="3">
    <source>
        <dbReference type="EMBL" id="MBD0384381.1"/>
    </source>
</evidence>
<dbReference type="AlphaFoldDB" id="A0A926KWY2"/>
<reference evidence="3" key="1">
    <citation type="submission" date="2020-09" db="EMBL/GenBank/DDBJ databases">
        <title>Draft Genome Sequence of Paenibacillus sp. WST5.</title>
        <authorList>
            <person name="Bao Z."/>
        </authorList>
    </citation>
    <scope>NUCLEOTIDE SEQUENCE</scope>
    <source>
        <strain evidence="3">WST5</strain>
    </source>
</reference>
<keyword evidence="1 3" id="KW-0378">Hydrolase</keyword>
<dbReference type="SUPFAM" id="SSF53474">
    <property type="entry name" value="alpha/beta-Hydrolases"/>
    <property type="match status" value="1"/>
</dbReference>
<dbReference type="GO" id="GO:0016787">
    <property type="term" value="F:hydrolase activity"/>
    <property type="evidence" value="ECO:0007669"/>
    <property type="project" value="UniProtKB-KW"/>
</dbReference>
<dbReference type="RefSeq" id="WP_188178160.1">
    <property type="nucleotide sequence ID" value="NZ_JACVVD010000019.1"/>
</dbReference>
<dbReference type="PANTHER" id="PTHR43798">
    <property type="entry name" value="MONOACYLGLYCEROL LIPASE"/>
    <property type="match status" value="1"/>
</dbReference>
<name>A0A926KWY2_9BACL</name>
<dbReference type="Gene3D" id="3.40.50.1820">
    <property type="entry name" value="alpha/beta hydrolase"/>
    <property type="match status" value="1"/>
</dbReference>
<keyword evidence="4" id="KW-1185">Reference proteome</keyword>
<feature type="domain" description="AB hydrolase-1" evidence="2">
    <location>
        <begin position="23"/>
        <end position="258"/>
    </location>
</feature>
<evidence type="ECO:0000256" key="1">
    <source>
        <dbReference type="ARBA" id="ARBA00022801"/>
    </source>
</evidence>
<dbReference type="Proteomes" id="UP000650466">
    <property type="component" value="Unassembled WGS sequence"/>
</dbReference>
<organism evidence="3 4">
    <name type="scientific">Paenibacillus sedimenti</name>
    <dbReference type="NCBI Taxonomy" id="2770274"/>
    <lineage>
        <taxon>Bacteria</taxon>
        <taxon>Bacillati</taxon>
        <taxon>Bacillota</taxon>
        <taxon>Bacilli</taxon>
        <taxon>Bacillales</taxon>
        <taxon>Paenibacillaceae</taxon>
        <taxon>Paenibacillus</taxon>
    </lineage>
</organism>
<protein>
    <submittedName>
        <fullName evidence="3">Alpha/beta hydrolase</fullName>
    </submittedName>
</protein>
<dbReference type="InterPro" id="IPR029058">
    <property type="entry name" value="AB_hydrolase_fold"/>
</dbReference>
<accession>A0A926KWY2</accession>